<dbReference type="InterPro" id="IPR036291">
    <property type="entry name" value="NAD(P)-bd_dom_sf"/>
</dbReference>
<proteinExistence type="predicted"/>
<gene>
    <name evidence="4" type="ORF">GEV33_014167</name>
</gene>
<dbReference type="PANTHER" id="PTHR44054">
    <property type="entry name" value="SYNAPTIC VESICLE MEMBRANE PROTEIN VAT-1 HOMOLOG-LIKE"/>
    <property type="match status" value="1"/>
</dbReference>
<dbReference type="Gene3D" id="3.40.50.720">
    <property type="entry name" value="NAD(P)-binding Rossmann-like Domain"/>
    <property type="match status" value="2"/>
</dbReference>
<feature type="domain" description="Enoyl reductase (ER)" evidence="3">
    <location>
        <begin position="233"/>
        <end position="861"/>
    </location>
</feature>
<dbReference type="SUPFAM" id="SSF47954">
    <property type="entry name" value="Cyclin-like"/>
    <property type="match status" value="1"/>
</dbReference>
<feature type="region of interest" description="Disordered" evidence="2">
    <location>
        <begin position="612"/>
        <end position="636"/>
    </location>
</feature>
<dbReference type="SMART" id="SM00829">
    <property type="entry name" value="PKS_ER"/>
    <property type="match status" value="1"/>
</dbReference>
<reference evidence="4" key="1">
    <citation type="journal article" date="2020" name="J Insects Food Feed">
        <title>The yellow mealworm (Tenebrio molitor) genome: a resource for the emerging insects as food and feed industry.</title>
        <authorList>
            <person name="Eriksson T."/>
            <person name="Andere A."/>
            <person name="Kelstrup H."/>
            <person name="Emery V."/>
            <person name="Picard C."/>
        </authorList>
    </citation>
    <scope>NUCLEOTIDE SEQUENCE</scope>
    <source>
        <strain evidence="4">Stoneville</strain>
        <tissue evidence="4">Whole head</tissue>
    </source>
</reference>
<dbReference type="AlphaFoldDB" id="A0A8J6H7D6"/>
<dbReference type="Proteomes" id="UP000719412">
    <property type="component" value="Unassembled WGS sequence"/>
</dbReference>
<dbReference type="InterPro" id="IPR036915">
    <property type="entry name" value="Cyclin-like_sf"/>
</dbReference>
<accession>A0A8J6H7D6</accession>
<organism evidence="4 5">
    <name type="scientific">Tenebrio molitor</name>
    <name type="common">Yellow mealworm beetle</name>
    <dbReference type="NCBI Taxonomy" id="7067"/>
    <lineage>
        <taxon>Eukaryota</taxon>
        <taxon>Metazoa</taxon>
        <taxon>Ecdysozoa</taxon>
        <taxon>Arthropoda</taxon>
        <taxon>Hexapoda</taxon>
        <taxon>Insecta</taxon>
        <taxon>Pterygota</taxon>
        <taxon>Neoptera</taxon>
        <taxon>Endopterygota</taxon>
        <taxon>Coleoptera</taxon>
        <taxon>Polyphaga</taxon>
        <taxon>Cucujiformia</taxon>
        <taxon>Tenebrionidae</taxon>
        <taxon>Tenebrio</taxon>
    </lineage>
</organism>
<dbReference type="EMBL" id="JABDTM020028635">
    <property type="protein sequence ID" value="KAH0808623.1"/>
    <property type="molecule type" value="Genomic_DNA"/>
</dbReference>
<reference evidence="4" key="2">
    <citation type="submission" date="2021-08" db="EMBL/GenBank/DDBJ databases">
        <authorList>
            <person name="Eriksson T."/>
        </authorList>
    </citation>
    <scope>NUCLEOTIDE SEQUENCE</scope>
    <source>
        <strain evidence="4">Stoneville</strain>
        <tissue evidence="4">Whole head</tissue>
    </source>
</reference>
<dbReference type="GO" id="GO:0005634">
    <property type="term" value="C:nucleus"/>
    <property type="evidence" value="ECO:0007669"/>
    <property type="project" value="InterPro"/>
</dbReference>
<feature type="compositionally biased region" description="Basic and acidic residues" evidence="2">
    <location>
        <begin position="919"/>
        <end position="928"/>
    </location>
</feature>
<protein>
    <recommendedName>
        <fullName evidence="3">Enoyl reductase (ER) domain-containing protein</fullName>
    </recommendedName>
</protein>
<feature type="region of interest" description="Disordered" evidence="2">
    <location>
        <begin position="171"/>
        <end position="220"/>
    </location>
</feature>
<dbReference type="SUPFAM" id="SSF51735">
    <property type="entry name" value="NAD(P)-binding Rossmann-fold domains"/>
    <property type="match status" value="1"/>
</dbReference>
<dbReference type="Gene3D" id="1.10.472.10">
    <property type="entry name" value="Cyclin-like"/>
    <property type="match status" value="1"/>
</dbReference>
<feature type="region of interest" description="Disordered" evidence="2">
    <location>
        <begin position="858"/>
        <end position="928"/>
    </location>
</feature>
<feature type="compositionally biased region" description="Basic and acidic residues" evidence="2">
    <location>
        <begin position="188"/>
        <end position="206"/>
    </location>
</feature>
<evidence type="ECO:0000313" key="4">
    <source>
        <dbReference type="EMBL" id="KAH0808623.1"/>
    </source>
</evidence>
<dbReference type="Pfam" id="PF13602">
    <property type="entry name" value="ADH_zinc_N_2"/>
    <property type="match status" value="1"/>
</dbReference>
<dbReference type="SUPFAM" id="SSF50129">
    <property type="entry name" value="GroES-like"/>
    <property type="match status" value="1"/>
</dbReference>
<dbReference type="InterPro" id="IPR020843">
    <property type="entry name" value="ER"/>
</dbReference>
<dbReference type="GO" id="GO:0016491">
    <property type="term" value="F:oxidoreductase activity"/>
    <property type="evidence" value="ECO:0007669"/>
    <property type="project" value="UniProtKB-KW"/>
</dbReference>
<dbReference type="InterPro" id="IPR052100">
    <property type="entry name" value="SV-ATPase_mito-regulator"/>
</dbReference>
<feature type="compositionally biased region" description="Basic and acidic residues" evidence="2">
    <location>
        <begin position="878"/>
        <end position="909"/>
    </location>
</feature>
<name>A0A8J6H7D6_TENMO</name>
<dbReference type="GO" id="GO:0051726">
    <property type="term" value="P:regulation of cell cycle"/>
    <property type="evidence" value="ECO:0007669"/>
    <property type="project" value="InterPro"/>
</dbReference>
<dbReference type="Pfam" id="PF08240">
    <property type="entry name" value="ADH_N"/>
    <property type="match status" value="1"/>
</dbReference>
<dbReference type="InterPro" id="IPR002719">
    <property type="entry name" value="RB_B"/>
</dbReference>
<dbReference type="Pfam" id="PF01857">
    <property type="entry name" value="RB_B"/>
    <property type="match status" value="1"/>
</dbReference>
<keyword evidence="5" id="KW-1185">Reference proteome</keyword>
<evidence type="ECO:0000256" key="2">
    <source>
        <dbReference type="SAM" id="MobiDB-lite"/>
    </source>
</evidence>
<keyword evidence="1" id="KW-0560">Oxidoreductase</keyword>
<evidence type="ECO:0000256" key="1">
    <source>
        <dbReference type="ARBA" id="ARBA00023002"/>
    </source>
</evidence>
<evidence type="ECO:0000313" key="5">
    <source>
        <dbReference type="Proteomes" id="UP000719412"/>
    </source>
</evidence>
<dbReference type="InterPro" id="IPR013154">
    <property type="entry name" value="ADH-like_N"/>
</dbReference>
<dbReference type="Gene3D" id="3.90.180.10">
    <property type="entry name" value="Medium-chain alcohol dehydrogenases, catalytic domain"/>
    <property type="match status" value="1"/>
</dbReference>
<comment type="caution">
    <text evidence="4">The sequence shown here is derived from an EMBL/GenBank/DDBJ whole genome shotgun (WGS) entry which is preliminary data.</text>
</comment>
<evidence type="ECO:0000259" key="3">
    <source>
        <dbReference type="SMART" id="SM00829"/>
    </source>
</evidence>
<dbReference type="InterPro" id="IPR011032">
    <property type="entry name" value="GroES-like_sf"/>
</dbReference>
<sequence>MICKLTQLNKSFQEIIKNYRSQPQAKSDIYREVLLNGKKTKTVDGASVVVQDKGDLIQFYNTVFIQAMKRFAEKFMDRGDEHIGDILLSPLPASRGQVVQVYDNISIKPLESPTSSFVSGKVLSYFFSRSPSKDLKDINKAIKDGVVLLLFALSRLRPRLARPKRGEHLLHSSLFNEKPAAAPTSTQEDQKPEVAAEENKDVKENGTGEAEPVAEQEKEAPKEMRAVVLTGFGGLKSVKILKKPEPTVNEGELLIRVKACGLNFQDLMVRQGAIDSPPKCPFILGFECAGEIEQVGEGVEGFSVGDQVVALPEYRAWAELVAVPAKYVFKLPKDVSHLDAATITMNYTVAYILLFELAGLSKGKSILVHSVGGGVGQECGSPVVVRRLVVISEYNSILTFMEVVLCFLVMPTDMVNESGTWRRAASCVRVIMKRRLRRRPQQQVVGVCTGVFPVCVTGAATASPSLAALRFILIRTRGASRRRSAMSRPHHMDGQRLRSPLKLIHGNSSVSLRPAKTITGFFQMVFATETLCFQYRRDKNLYEPLGVIYAAMKCTYDTEEQCRRSAHGTFAARRGSATFRDLPKLVTPFCHQIPLNRTQKEEDTYFRRRRRTRDRRRRGVGVTIGKRSDAARRRRRTSGTVAAVEISDRKDLNTLYKFGNLISVNRIFIKDYKGQAVVQLAKTVPDVTIFGICSKGKHEALKNAQSPVDHLLERGSDYSSEIRKISPDGVDIVLDCLCGEECNKGYSLLKPMGRYILYGSSNVVTGETKSFFSAARSWWQVDKVSPLKLFDENRTLSGFNLRRLLFQQGGTEFVEKAVQKVFSLLQEKKIKPLLDSTWALEDVAEAMQKMHDRKNVGKLILDPSLEPKPKPATPAKGKSKEDKKKQSSEEKKEDEKKEEEKKEEKKDEQLTNGDSAGDSDSKEKEGSS</sequence>
<dbReference type="PANTHER" id="PTHR44054:SF2">
    <property type="entry name" value="SYNAPTIC VESICLE MEMBRANE PROTEIN VAT-1 HOMOLOG-LIKE"/>
    <property type="match status" value="1"/>
</dbReference>